<keyword evidence="1" id="KW-1133">Transmembrane helix</keyword>
<feature type="transmembrane region" description="Helical" evidence="1">
    <location>
        <begin position="38"/>
        <end position="56"/>
    </location>
</feature>
<feature type="transmembrane region" description="Helical" evidence="1">
    <location>
        <begin position="68"/>
        <end position="85"/>
    </location>
</feature>
<keyword evidence="1" id="KW-0812">Transmembrane</keyword>
<accession>A0LR58</accession>
<keyword evidence="1" id="KW-0472">Membrane</keyword>
<dbReference type="InParanoid" id="A0LR58"/>
<evidence type="ECO:0000313" key="2">
    <source>
        <dbReference type="EMBL" id="ABK51918.1"/>
    </source>
</evidence>
<dbReference type="Gene3D" id="1.20.1280.290">
    <property type="match status" value="2"/>
</dbReference>
<feature type="transmembrane region" description="Helical" evidence="1">
    <location>
        <begin position="97"/>
        <end position="120"/>
    </location>
</feature>
<proteinExistence type="predicted"/>
<dbReference type="HOGENOM" id="CLU_1346500_0_0_11"/>
<keyword evidence="3" id="KW-1185">Reference proteome</keyword>
<sequence length="203" mass="21424">MTKHELAFALGYFGSLFGVVMVIPQIARVIRHPGRGGVSAFTWGIMTTSGLAWLSYGLRTASLPQVPGNALLITGASIVTILVPARLSRRSRMLRMIAAASAVLALSWALPAELVGYLGFSIGLFSSLPQVYESLGTYRSGVISGVSVTTWLLRSGSQLCWLGYALLARDIPVLVSAGIGITTSVTLVALEGTTRLRAAWSAA</sequence>
<dbReference type="RefSeq" id="WP_011718982.1">
    <property type="nucleotide sequence ID" value="NC_008578.1"/>
</dbReference>
<dbReference type="KEGG" id="ace:Acel_0143"/>
<evidence type="ECO:0008006" key="4">
    <source>
        <dbReference type="Google" id="ProtNLM"/>
    </source>
</evidence>
<dbReference type="AlphaFoldDB" id="A0LR58"/>
<protein>
    <recommendedName>
        <fullName evidence="4">PQ loop repeat protein</fullName>
    </recommendedName>
</protein>
<reference evidence="2 3" key="1">
    <citation type="journal article" date="2009" name="Genome Res.">
        <title>Complete genome of the cellulolytic thermophile Acidothermus cellulolyticus 11B provides insights into its ecophysiological and evolutionary adaptations.</title>
        <authorList>
            <person name="Barabote R.D."/>
            <person name="Xie G."/>
            <person name="Leu D.H."/>
            <person name="Normand P."/>
            <person name="Necsulea A."/>
            <person name="Daubin V."/>
            <person name="Medigue C."/>
            <person name="Adney W.S."/>
            <person name="Xu X.C."/>
            <person name="Lapidus A."/>
            <person name="Parales R.E."/>
            <person name="Detter C."/>
            <person name="Pujic P."/>
            <person name="Bruce D."/>
            <person name="Lavire C."/>
            <person name="Challacombe J.F."/>
            <person name="Brettin T.S."/>
            <person name="Berry A.M."/>
        </authorList>
    </citation>
    <scope>NUCLEOTIDE SEQUENCE [LARGE SCALE GENOMIC DNA]</scope>
    <source>
        <strain evidence="3">ATCC 43068 / DSM 8971 / 11B</strain>
    </source>
</reference>
<evidence type="ECO:0000256" key="1">
    <source>
        <dbReference type="SAM" id="Phobius"/>
    </source>
</evidence>
<feature type="transmembrane region" description="Helical" evidence="1">
    <location>
        <begin position="171"/>
        <end position="190"/>
    </location>
</feature>
<gene>
    <name evidence="2" type="ordered locus">Acel_0143</name>
</gene>
<dbReference type="EMBL" id="CP000481">
    <property type="protein sequence ID" value="ABK51918.1"/>
    <property type="molecule type" value="Genomic_DNA"/>
</dbReference>
<dbReference type="STRING" id="351607.Acel_0143"/>
<evidence type="ECO:0000313" key="3">
    <source>
        <dbReference type="Proteomes" id="UP000008221"/>
    </source>
</evidence>
<name>A0LR58_ACIC1</name>
<organism evidence="2 3">
    <name type="scientific">Acidothermus cellulolyticus (strain ATCC 43068 / DSM 8971 / 11B)</name>
    <dbReference type="NCBI Taxonomy" id="351607"/>
    <lineage>
        <taxon>Bacteria</taxon>
        <taxon>Bacillati</taxon>
        <taxon>Actinomycetota</taxon>
        <taxon>Actinomycetes</taxon>
        <taxon>Acidothermales</taxon>
        <taxon>Acidothermaceae</taxon>
        <taxon>Acidothermus</taxon>
    </lineage>
</organism>
<feature type="transmembrane region" description="Helical" evidence="1">
    <location>
        <begin position="6"/>
        <end position="26"/>
    </location>
</feature>
<dbReference type="Proteomes" id="UP000008221">
    <property type="component" value="Chromosome"/>
</dbReference>